<sequence length="131" mass="14826">MEESNRQKKIAGVLQNDLAIVLQNMLREMGQQGILISVSKVGVTVDLSIAKVYVSVFPSEKANPIVAELNEVKPKIKHQIAQLTKHQLRKMPDLTFYNDDSLDYIETIDKAVKGEENPIKNPDLLEKRKRS</sequence>
<dbReference type="PANTHER" id="PTHR33515:SF1">
    <property type="entry name" value="RIBOSOME-BINDING FACTOR A, CHLOROPLASTIC-RELATED"/>
    <property type="match status" value="1"/>
</dbReference>
<dbReference type="PANTHER" id="PTHR33515">
    <property type="entry name" value="RIBOSOME-BINDING FACTOR A, CHLOROPLASTIC-RELATED"/>
    <property type="match status" value="1"/>
</dbReference>
<dbReference type="GO" id="GO:0030490">
    <property type="term" value="P:maturation of SSU-rRNA"/>
    <property type="evidence" value="ECO:0007669"/>
    <property type="project" value="UniProtKB-UniRule"/>
</dbReference>
<dbReference type="Pfam" id="PF02033">
    <property type="entry name" value="RBFA"/>
    <property type="match status" value="1"/>
</dbReference>
<comment type="function">
    <text evidence="2">One of several proteins that assist in the late maturation steps of the functional core of the 30S ribosomal subunit. Associates with free 30S ribosomal subunits (but not with 30S subunits that are part of 70S ribosomes or polysomes). Required for efficient processing of 16S rRNA. May interact with the 5'-terminal helix region of 16S rRNA.</text>
</comment>
<dbReference type="EMBL" id="FNBA01000001">
    <property type="protein sequence ID" value="SDE48939.1"/>
    <property type="molecule type" value="Genomic_DNA"/>
</dbReference>
<keyword evidence="4" id="KW-1185">Reference proteome</keyword>
<dbReference type="Gene3D" id="3.30.300.20">
    <property type="match status" value="1"/>
</dbReference>
<dbReference type="InterPro" id="IPR000238">
    <property type="entry name" value="RbfA"/>
</dbReference>
<dbReference type="SUPFAM" id="SSF89919">
    <property type="entry name" value="Ribosome-binding factor A, RbfA"/>
    <property type="match status" value="1"/>
</dbReference>
<proteinExistence type="inferred from homology"/>
<comment type="similarity">
    <text evidence="2">Belongs to the RbfA family.</text>
</comment>
<dbReference type="InterPro" id="IPR015946">
    <property type="entry name" value="KH_dom-like_a/b"/>
</dbReference>
<dbReference type="Proteomes" id="UP000199321">
    <property type="component" value="Unassembled WGS sequence"/>
</dbReference>
<keyword evidence="2" id="KW-0963">Cytoplasm</keyword>
<evidence type="ECO:0000313" key="4">
    <source>
        <dbReference type="Proteomes" id="UP000199321"/>
    </source>
</evidence>
<dbReference type="InterPro" id="IPR023799">
    <property type="entry name" value="RbfA_dom_sf"/>
</dbReference>
<keyword evidence="1 2" id="KW-0690">Ribosome biogenesis</keyword>
<dbReference type="GO" id="GO:0005829">
    <property type="term" value="C:cytosol"/>
    <property type="evidence" value="ECO:0007669"/>
    <property type="project" value="TreeGrafter"/>
</dbReference>
<name>A0A1G7DBQ3_9FLAO</name>
<accession>A0A1G7DBQ3</accession>
<dbReference type="STRING" id="227084.SAMN05421855_101879"/>
<dbReference type="OrthoDB" id="9811910at2"/>
<dbReference type="AlphaFoldDB" id="A0A1G7DBQ3"/>
<evidence type="ECO:0000256" key="1">
    <source>
        <dbReference type="ARBA" id="ARBA00022517"/>
    </source>
</evidence>
<reference evidence="3 4" key="1">
    <citation type="submission" date="2016-10" db="EMBL/GenBank/DDBJ databases">
        <authorList>
            <person name="de Groot N.N."/>
        </authorList>
    </citation>
    <scope>NUCLEOTIDE SEQUENCE [LARGE SCALE GENOMIC DNA]</scope>
    <source>
        <strain evidence="3 4">DSM 16195</strain>
    </source>
</reference>
<comment type="subcellular location">
    <subcellularLocation>
        <location evidence="2">Cytoplasm</location>
    </subcellularLocation>
</comment>
<dbReference type="RefSeq" id="WP_093140975.1">
    <property type="nucleotide sequence ID" value="NZ_BMWO01000001.1"/>
</dbReference>
<organism evidence="3 4">
    <name type="scientific">Ulvibacter litoralis</name>
    <dbReference type="NCBI Taxonomy" id="227084"/>
    <lineage>
        <taxon>Bacteria</taxon>
        <taxon>Pseudomonadati</taxon>
        <taxon>Bacteroidota</taxon>
        <taxon>Flavobacteriia</taxon>
        <taxon>Flavobacteriales</taxon>
        <taxon>Flavobacteriaceae</taxon>
        <taxon>Ulvibacter</taxon>
    </lineage>
</organism>
<protein>
    <recommendedName>
        <fullName evidence="2">Ribosome-binding factor A</fullName>
    </recommendedName>
</protein>
<dbReference type="HAMAP" id="MF_00003">
    <property type="entry name" value="RbfA"/>
    <property type="match status" value="1"/>
</dbReference>
<comment type="subunit">
    <text evidence="2">Monomer. Binds 30S ribosomal subunits, but not 50S ribosomal subunits or 70S ribosomes.</text>
</comment>
<dbReference type="GO" id="GO:0043024">
    <property type="term" value="F:ribosomal small subunit binding"/>
    <property type="evidence" value="ECO:0007669"/>
    <property type="project" value="TreeGrafter"/>
</dbReference>
<evidence type="ECO:0000313" key="3">
    <source>
        <dbReference type="EMBL" id="SDE48939.1"/>
    </source>
</evidence>
<gene>
    <name evidence="2" type="primary">rbfA</name>
    <name evidence="3" type="ORF">SAMN05421855_101879</name>
</gene>
<evidence type="ECO:0000256" key="2">
    <source>
        <dbReference type="HAMAP-Rule" id="MF_00003"/>
    </source>
</evidence>
<dbReference type="NCBIfam" id="TIGR00082">
    <property type="entry name" value="rbfA"/>
    <property type="match status" value="1"/>
</dbReference>